<dbReference type="GO" id="GO:0005524">
    <property type="term" value="F:ATP binding"/>
    <property type="evidence" value="ECO:0007669"/>
    <property type="project" value="UniProtKB-KW"/>
</dbReference>
<evidence type="ECO:0000259" key="18">
    <source>
        <dbReference type="PROSITE" id="PS50110"/>
    </source>
</evidence>
<feature type="domain" description="HPt" evidence="19">
    <location>
        <begin position="783"/>
        <end position="880"/>
    </location>
</feature>
<evidence type="ECO:0000256" key="3">
    <source>
        <dbReference type="ARBA" id="ARBA00012438"/>
    </source>
</evidence>
<dbReference type="InterPro" id="IPR008207">
    <property type="entry name" value="Sig_transdc_His_kin_Hpt_dom"/>
</dbReference>
<dbReference type="SMART" id="SM00387">
    <property type="entry name" value="HATPase_c"/>
    <property type="match status" value="1"/>
</dbReference>
<dbReference type="GO" id="GO:0005886">
    <property type="term" value="C:plasma membrane"/>
    <property type="evidence" value="ECO:0007669"/>
    <property type="project" value="UniProtKB-SubCell"/>
</dbReference>
<dbReference type="Gene3D" id="3.30.450.20">
    <property type="entry name" value="PAS domain"/>
    <property type="match status" value="1"/>
</dbReference>
<dbReference type="Pfam" id="PF02518">
    <property type="entry name" value="HATPase_c"/>
    <property type="match status" value="1"/>
</dbReference>
<dbReference type="PANTHER" id="PTHR45339:SF1">
    <property type="entry name" value="HYBRID SIGNAL TRANSDUCTION HISTIDINE KINASE J"/>
    <property type="match status" value="1"/>
</dbReference>
<keyword evidence="7" id="KW-0812">Transmembrane</keyword>
<protein>
    <recommendedName>
        <fullName evidence="3">histidine kinase</fullName>
        <ecNumber evidence="3">2.7.13.3</ecNumber>
    </recommendedName>
</protein>
<evidence type="ECO:0000256" key="6">
    <source>
        <dbReference type="ARBA" id="ARBA00022679"/>
    </source>
</evidence>
<dbReference type="PROSITE" id="PS50110">
    <property type="entry name" value="RESPONSE_REGULATORY"/>
    <property type="match status" value="2"/>
</dbReference>
<dbReference type="RefSeq" id="WP_184016566.1">
    <property type="nucleotide sequence ID" value="NZ_JACHFD010000004.1"/>
</dbReference>
<dbReference type="InterPro" id="IPR003594">
    <property type="entry name" value="HATPase_dom"/>
</dbReference>
<dbReference type="InterPro" id="IPR011006">
    <property type="entry name" value="CheY-like_superfamily"/>
</dbReference>
<comment type="catalytic activity">
    <reaction evidence="1">
        <text>ATP + protein L-histidine = ADP + protein N-phospho-L-histidine.</text>
        <dbReference type="EC" id="2.7.13.3"/>
    </reaction>
</comment>
<evidence type="ECO:0000256" key="5">
    <source>
        <dbReference type="ARBA" id="ARBA00022553"/>
    </source>
</evidence>
<dbReference type="SMART" id="SM00073">
    <property type="entry name" value="HPT"/>
    <property type="match status" value="1"/>
</dbReference>
<keyword evidence="5 15" id="KW-0597">Phosphoprotein</keyword>
<dbReference type="Pfam" id="PF01627">
    <property type="entry name" value="Hpt"/>
    <property type="match status" value="1"/>
</dbReference>
<dbReference type="SUPFAM" id="SSF52172">
    <property type="entry name" value="CheY-like"/>
    <property type="match status" value="2"/>
</dbReference>
<dbReference type="Gene3D" id="3.30.565.10">
    <property type="entry name" value="Histidine kinase-like ATPase, C-terminal domain"/>
    <property type="match status" value="1"/>
</dbReference>
<evidence type="ECO:0000256" key="12">
    <source>
        <dbReference type="ARBA" id="ARBA00023012"/>
    </source>
</evidence>
<keyword evidence="4" id="KW-1003">Cell membrane</keyword>
<evidence type="ECO:0000256" key="13">
    <source>
        <dbReference type="ARBA" id="ARBA00023136"/>
    </source>
</evidence>
<dbReference type="CDD" id="cd00088">
    <property type="entry name" value="HPT"/>
    <property type="match status" value="1"/>
</dbReference>
<evidence type="ECO:0000256" key="11">
    <source>
        <dbReference type="ARBA" id="ARBA00022989"/>
    </source>
</evidence>
<keyword evidence="10" id="KW-0067">ATP-binding</keyword>
<dbReference type="PRINTS" id="PR00344">
    <property type="entry name" value="BCTRLSENSOR"/>
</dbReference>
<feature type="coiled-coil region" evidence="16">
    <location>
        <begin position="192"/>
        <end position="250"/>
    </location>
</feature>
<dbReference type="Pfam" id="PF00512">
    <property type="entry name" value="HisKA"/>
    <property type="match status" value="1"/>
</dbReference>
<dbReference type="PROSITE" id="PS50894">
    <property type="entry name" value="HPT"/>
    <property type="match status" value="1"/>
</dbReference>
<evidence type="ECO:0000256" key="2">
    <source>
        <dbReference type="ARBA" id="ARBA00004651"/>
    </source>
</evidence>
<evidence type="ECO:0000259" key="17">
    <source>
        <dbReference type="PROSITE" id="PS50109"/>
    </source>
</evidence>
<dbReference type="GO" id="GO:0000155">
    <property type="term" value="F:phosphorelay sensor kinase activity"/>
    <property type="evidence" value="ECO:0007669"/>
    <property type="project" value="InterPro"/>
</dbReference>
<keyword evidence="8" id="KW-0547">Nucleotide-binding</keyword>
<keyword evidence="9 20" id="KW-0418">Kinase</keyword>
<evidence type="ECO:0000256" key="10">
    <source>
        <dbReference type="ARBA" id="ARBA00022840"/>
    </source>
</evidence>
<name>A0A840UXJ9_9BACT</name>
<dbReference type="Pfam" id="PF00072">
    <property type="entry name" value="Response_reg"/>
    <property type="match status" value="1"/>
</dbReference>
<dbReference type="Proteomes" id="UP000557717">
    <property type="component" value="Unassembled WGS sequence"/>
</dbReference>
<feature type="modified residue" description="4-aspartylphosphate" evidence="15">
    <location>
        <position position="686"/>
    </location>
</feature>
<dbReference type="CDD" id="cd16922">
    <property type="entry name" value="HATPase_EvgS-ArcB-TorS-like"/>
    <property type="match status" value="1"/>
</dbReference>
<reference evidence="20 21" key="1">
    <citation type="submission" date="2020-08" db="EMBL/GenBank/DDBJ databases">
        <title>Genomic Encyclopedia of Type Strains, Phase IV (KMG-IV): sequencing the most valuable type-strain genomes for metagenomic binning, comparative biology and taxonomic classification.</title>
        <authorList>
            <person name="Goeker M."/>
        </authorList>
    </citation>
    <scope>NUCLEOTIDE SEQUENCE [LARGE SCALE GENOMIC DNA]</scope>
    <source>
        <strain evidence="20 21">YC6886</strain>
    </source>
</reference>
<dbReference type="EC" id="2.7.13.3" evidence="3"/>
<dbReference type="Gene3D" id="1.20.120.160">
    <property type="entry name" value="HPT domain"/>
    <property type="match status" value="1"/>
</dbReference>
<feature type="domain" description="Response regulatory" evidence="18">
    <location>
        <begin position="499"/>
        <end position="612"/>
    </location>
</feature>
<gene>
    <name evidence="20" type="ORF">HNR46_001121</name>
</gene>
<dbReference type="SUPFAM" id="SSF55785">
    <property type="entry name" value="PYP-like sensor domain (PAS domain)"/>
    <property type="match status" value="1"/>
</dbReference>
<feature type="domain" description="Response regulatory" evidence="18">
    <location>
        <begin position="637"/>
        <end position="756"/>
    </location>
</feature>
<dbReference type="CDD" id="cd17546">
    <property type="entry name" value="REC_hyHK_CKI1_RcsC-like"/>
    <property type="match status" value="1"/>
</dbReference>
<feature type="modified residue" description="4-aspartylphosphate" evidence="15">
    <location>
        <position position="548"/>
    </location>
</feature>
<dbReference type="Gene3D" id="3.40.50.2300">
    <property type="match status" value="2"/>
</dbReference>
<comment type="caution">
    <text evidence="20">The sequence shown here is derived from an EMBL/GenBank/DDBJ whole genome shotgun (WGS) entry which is preliminary data.</text>
</comment>
<keyword evidence="13" id="KW-0472">Membrane</keyword>
<dbReference type="SUPFAM" id="SSF47226">
    <property type="entry name" value="Histidine-containing phosphotransfer domain, HPT domain"/>
    <property type="match status" value="1"/>
</dbReference>
<keyword evidence="11" id="KW-1133">Transmembrane helix</keyword>
<dbReference type="CDD" id="cd00082">
    <property type="entry name" value="HisKA"/>
    <property type="match status" value="1"/>
</dbReference>
<evidence type="ECO:0000313" key="21">
    <source>
        <dbReference type="Proteomes" id="UP000557717"/>
    </source>
</evidence>
<dbReference type="EMBL" id="JACHFD010000004">
    <property type="protein sequence ID" value="MBB5350887.1"/>
    <property type="molecule type" value="Genomic_DNA"/>
</dbReference>
<dbReference type="SUPFAM" id="SSF55874">
    <property type="entry name" value="ATPase domain of HSP90 chaperone/DNA topoisomerase II/histidine kinase"/>
    <property type="match status" value="1"/>
</dbReference>
<dbReference type="InterPro" id="IPR004358">
    <property type="entry name" value="Sig_transdc_His_kin-like_C"/>
</dbReference>
<dbReference type="InterPro" id="IPR035965">
    <property type="entry name" value="PAS-like_dom_sf"/>
</dbReference>
<dbReference type="InterPro" id="IPR005467">
    <property type="entry name" value="His_kinase_dom"/>
</dbReference>
<dbReference type="SMART" id="SM00448">
    <property type="entry name" value="REC"/>
    <property type="match status" value="1"/>
</dbReference>
<accession>A0A840UXJ9</accession>
<dbReference type="Gene3D" id="1.10.287.130">
    <property type="match status" value="1"/>
</dbReference>
<keyword evidence="6" id="KW-0808">Transferase</keyword>
<feature type="modified residue" description="Phosphohistidine" evidence="14">
    <location>
        <position position="822"/>
    </location>
</feature>
<dbReference type="InterPro" id="IPR036097">
    <property type="entry name" value="HisK_dim/P_sf"/>
</dbReference>
<keyword evidence="21" id="KW-1185">Reference proteome</keyword>
<evidence type="ECO:0000256" key="7">
    <source>
        <dbReference type="ARBA" id="ARBA00022692"/>
    </source>
</evidence>
<keyword evidence="16" id="KW-0175">Coiled coil</keyword>
<feature type="coiled-coil region" evidence="16">
    <location>
        <begin position="44"/>
        <end position="86"/>
    </location>
</feature>
<evidence type="ECO:0000256" key="8">
    <source>
        <dbReference type="ARBA" id="ARBA00022741"/>
    </source>
</evidence>
<evidence type="ECO:0000259" key="19">
    <source>
        <dbReference type="PROSITE" id="PS50894"/>
    </source>
</evidence>
<evidence type="ECO:0000313" key="20">
    <source>
        <dbReference type="EMBL" id="MBB5350887.1"/>
    </source>
</evidence>
<evidence type="ECO:0000256" key="1">
    <source>
        <dbReference type="ARBA" id="ARBA00000085"/>
    </source>
</evidence>
<dbReference type="AlphaFoldDB" id="A0A840UXJ9"/>
<evidence type="ECO:0000256" key="15">
    <source>
        <dbReference type="PROSITE-ProRule" id="PRU00169"/>
    </source>
</evidence>
<proteinExistence type="predicted"/>
<evidence type="ECO:0000256" key="16">
    <source>
        <dbReference type="SAM" id="Coils"/>
    </source>
</evidence>
<evidence type="ECO:0000256" key="9">
    <source>
        <dbReference type="ARBA" id="ARBA00022777"/>
    </source>
</evidence>
<dbReference type="SUPFAM" id="SSF47384">
    <property type="entry name" value="Homodimeric domain of signal transducing histidine kinase"/>
    <property type="match status" value="1"/>
</dbReference>
<dbReference type="InterPro" id="IPR003661">
    <property type="entry name" value="HisK_dim/P_dom"/>
</dbReference>
<dbReference type="PANTHER" id="PTHR45339">
    <property type="entry name" value="HYBRID SIGNAL TRANSDUCTION HISTIDINE KINASE J"/>
    <property type="match status" value="1"/>
</dbReference>
<evidence type="ECO:0000256" key="4">
    <source>
        <dbReference type="ARBA" id="ARBA00022475"/>
    </source>
</evidence>
<dbReference type="InterPro" id="IPR036890">
    <property type="entry name" value="HATPase_C_sf"/>
</dbReference>
<feature type="domain" description="Histidine kinase" evidence="17">
    <location>
        <begin position="257"/>
        <end position="479"/>
    </location>
</feature>
<sequence length="890" mass="99060">MSDIHPLLLRQLRRLPQLDLDSHPDLQRLVTVVGKTYEDFQTQHQFLSHTLETASEELTEANERLRQESESRIRDLSKLFEETLNEQPNIIFRCARHEDAFQVHLARGRRLIARLGWNHNRLEKETIAMLIEDPRHSIHFLRAWKGEEQRFEIDFWHANIVCEVILLPIRENHKVKEIMGVMADITRQKAAEDRLRHASDDLTRRAEELEKNRRVMLSMIEDLDQSRTRITQERDRANALADEAASANRAKSDFLATMSHEIRTPMNGVLGFAQLLQQTILSDQQQDFVSAIRTSAEALLRVINDVLDFSKIESGHMEIEDHPFCLQTSVDDALGTVSTAAAEKGIDLAARFEPNVPTSITGDSHRLRQVLVNLVGNAVKFTPHGEVRLEISANKPDATGEIELTFRISDSGIGIPADQIGKLFTPFHQQDSSTSRRFGGTGLGLAICRRLVELMGGTIRADSTPDVGSVFTFTLRTRKAEDLPDLIQPVPHPGLTGLAALILDTHGWSRSVLAELLERWGMSVRVASTVSEARSSLLEGPISTALVDQGSAETPEGIEFVRELAESGTPPLILCPPGDLVAERDRFGDAISGTVSKPLKVSPFFNLLIKKTAKDWVPTPEVQPAASPAEKEQFELRLLLAEDNPINRKLALAALAQIGCTPDIAVDGQEALDAAVRERYDIILMDVQMPGMDGLEATRRIREWEADHQVPPAKIIALTANALSGDRDLCLKAGMNDYLPKPIKIHSLRDMIRSNSRPDAAPFQETPESQATRTLRQLAQELTVEDAVTLAAEFNQDLEAQIDSIRHSLDLRNDEDARRHAHSLKGSSSIFGLEDLRHAAAAVEKACADRDLNLANQLMPDLQKVAQTASRELHDAVQALGVNTVIFPMS</sequence>
<dbReference type="PROSITE" id="PS50109">
    <property type="entry name" value="HIS_KIN"/>
    <property type="match status" value="1"/>
</dbReference>
<dbReference type="SMART" id="SM00388">
    <property type="entry name" value="HisKA"/>
    <property type="match status" value="1"/>
</dbReference>
<dbReference type="FunFam" id="1.10.287.130:FF:000004">
    <property type="entry name" value="Ethylene receptor 1"/>
    <property type="match status" value="1"/>
</dbReference>
<evidence type="ECO:0000256" key="14">
    <source>
        <dbReference type="PROSITE-ProRule" id="PRU00110"/>
    </source>
</evidence>
<keyword evidence="12" id="KW-0902">Two-component regulatory system</keyword>
<dbReference type="InterPro" id="IPR036641">
    <property type="entry name" value="HPT_dom_sf"/>
</dbReference>
<dbReference type="InterPro" id="IPR001789">
    <property type="entry name" value="Sig_transdc_resp-reg_receiver"/>
</dbReference>
<dbReference type="FunFam" id="3.30.565.10:FF:000010">
    <property type="entry name" value="Sensor histidine kinase RcsC"/>
    <property type="match status" value="1"/>
</dbReference>
<comment type="subcellular location">
    <subcellularLocation>
        <location evidence="2">Cell membrane</location>
        <topology evidence="2">Multi-pass membrane protein</topology>
    </subcellularLocation>
</comment>
<organism evidence="20 21">
    <name type="scientific">Haloferula luteola</name>
    <dbReference type="NCBI Taxonomy" id="595692"/>
    <lineage>
        <taxon>Bacteria</taxon>
        <taxon>Pseudomonadati</taxon>
        <taxon>Verrucomicrobiota</taxon>
        <taxon>Verrucomicrobiia</taxon>
        <taxon>Verrucomicrobiales</taxon>
        <taxon>Verrucomicrobiaceae</taxon>
        <taxon>Haloferula</taxon>
    </lineage>
</organism>